<evidence type="ECO:0000256" key="1">
    <source>
        <dbReference type="ARBA" id="ARBA00022475"/>
    </source>
</evidence>
<comment type="pathway">
    <text evidence="11">Cell wall biogenesis; peptidoglycan biosynthesis.</text>
</comment>
<comment type="caution">
    <text evidence="14">The sequence shown here is derived from an EMBL/GenBank/DDBJ whole genome shotgun (WGS) entry which is preliminary data.</text>
</comment>
<evidence type="ECO:0000256" key="4">
    <source>
        <dbReference type="ARBA" id="ARBA00022679"/>
    </source>
</evidence>
<keyword evidence="2 11" id="KW-0997">Cell inner membrane</keyword>
<dbReference type="NCBIfam" id="TIGR02070">
    <property type="entry name" value="mono_pep_trsgly"/>
    <property type="match status" value="1"/>
</dbReference>
<evidence type="ECO:0000256" key="7">
    <source>
        <dbReference type="ARBA" id="ARBA00022984"/>
    </source>
</evidence>
<keyword evidence="1 11" id="KW-1003">Cell membrane</keyword>
<gene>
    <name evidence="11 14" type="primary">mtgA</name>
    <name evidence="14" type="ORF">GCM10009422_09740</name>
</gene>
<evidence type="ECO:0000256" key="8">
    <source>
        <dbReference type="ARBA" id="ARBA00022989"/>
    </source>
</evidence>
<keyword evidence="5 11" id="KW-0812">Transmembrane</keyword>
<evidence type="ECO:0000256" key="5">
    <source>
        <dbReference type="ARBA" id="ARBA00022692"/>
    </source>
</evidence>
<dbReference type="PANTHER" id="PTHR30400:SF0">
    <property type="entry name" value="BIOSYNTHETIC PEPTIDOGLYCAN TRANSGLYCOSYLASE"/>
    <property type="match status" value="1"/>
</dbReference>
<evidence type="ECO:0000256" key="2">
    <source>
        <dbReference type="ARBA" id="ARBA00022519"/>
    </source>
</evidence>
<dbReference type="PANTHER" id="PTHR30400">
    <property type="entry name" value="MONOFUNCTIONAL BIOSYNTHETIC PEPTIDOGLYCAN TRANSGLYCOSYLASE"/>
    <property type="match status" value="1"/>
</dbReference>
<evidence type="ECO:0000256" key="3">
    <source>
        <dbReference type="ARBA" id="ARBA00022676"/>
    </source>
</evidence>
<comment type="subcellular location">
    <subcellularLocation>
        <location evidence="11">Cell inner membrane</location>
        <topology evidence="11">Single-pass membrane protein</topology>
    </subcellularLocation>
</comment>
<feature type="domain" description="Glycosyl transferase family 51" evidence="13">
    <location>
        <begin position="69"/>
        <end position="236"/>
    </location>
</feature>
<dbReference type="SUPFAM" id="SSF53955">
    <property type="entry name" value="Lysozyme-like"/>
    <property type="match status" value="1"/>
</dbReference>
<evidence type="ECO:0000256" key="12">
    <source>
        <dbReference type="SAM" id="MobiDB-lite"/>
    </source>
</evidence>
<evidence type="ECO:0000256" key="6">
    <source>
        <dbReference type="ARBA" id="ARBA00022960"/>
    </source>
</evidence>
<comment type="catalytic activity">
    <reaction evidence="11">
        <text>[GlcNAc-(1-&gt;4)-Mur2Ac(oyl-L-Ala-gamma-D-Glu-L-Lys-D-Ala-D-Ala)](n)-di-trans,octa-cis-undecaprenyl diphosphate + beta-D-GlcNAc-(1-&gt;4)-Mur2Ac(oyl-L-Ala-gamma-D-Glu-L-Lys-D-Ala-D-Ala)-di-trans,octa-cis-undecaprenyl diphosphate = [GlcNAc-(1-&gt;4)-Mur2Ac(oyl-L-Ala-gamma-D-Glu-L-Lys-D-Ala-D-Ala)](n+1)-di-trans,octa-cis-undecaprenyl diphosphate + di-trans,octa-cis-undecaprenyl diphosphate + H(+)</text>
        <dbReference type="Rhea" id="RHEA:23708"/>
        <dbReference type="Rhea" id="RHEA-COMP:9602"/>
        <dbReference type="Rhea" id="RHEA-COMP:9603"/>
        <dbReference type="ChEBI" id="CHEBI:15378"/>
        <dbReference type="ChEBI" id="CHEBI:58405"/>
        <dbReference type="ChEBI" id="CHEBI:60033"/>
        <dbReference type="ChEBI" id="CHEBI:78435"/>
        <dbReference type="EC" id="2.4.99.28"/>
    </reaction>
</comment>
<dbReference type="InterPro" id="IPR036950">
    <property type="entry name" value="PBP_transglycosylase"/>
</dbReference>
<feature type="region of interest" description="Disordered" evidence="12">
    <location>
        <begin position="1"/>
        <end position="22"/>
    </location>
</feature>
<dbReference type="InterPro" id="IPR001264">
    <property type="entry name" value="Glyco_trans_51"/>
</dbReference>
<evidence type="ECO:0000256" key="11">
    <source>
        <dbReference type="HAMAP-Rule" id="MF_00766"/>
    </source>
</evidence>
<evidence type="ECO:0000313" key="15">
    <source>
        <dbReference type="Proteomes" id="UP001501352"/>
    </source>
</evidence>
<keyword evidence="9 11" id="KW-0472">Membrane</keyword>
<reference evidence="14 15" key="1">
    <citation type="journal article" date="2019" name="Int. J. Syst. Evol. Microbiol.">
        <title>The Global Catalogue of Microorganisms (GCM) 10K type strain sequencing project: providing services to taxonomists for standard genome sequencing and annotation.</title>
        <authorList>
            <consortium name="The Broad Institute Genomics Platform"/>
            <consortium name="The Broad Institute Genome Sequencing Center for Infectious Disease"/>
            <person name="Wu L."/>
            <person name="Ma J."/>
        </authorList>
    </citation>
    <scope>NUCLEOTIDE SEQUENCE [LARGE SCALE GENOMIC DNA]</scope>
    <source>
        <strain evidence="14 15">JCM 12928</strain>
    </source>
</reference>
<name>A0ABN1GQR1_9CAUL</name>
<dbReference type="Proteomes" id="UP001501352">
    <property type="component" value="Unassembled WGS sequence"/>
</dbReference>
<dbReference type="Pfam" id="PF00912">
    <property type="entry name" value="Transgly"/>
    <property type="match status" value="1"/>
</dbReference>
<comment type="similarity">
    <text evidence="11">Belongs to the glycosyltransferase 51 family.</text>
</comment>
<dbReference type="EMBL" id="BAAAGA010000002">
    <property type="protein sequence ID" value="GAA0616682.1"/>
    <property type="molecule type" value="Genomic_DNA"/>
</dbReference>
<evidence type="ECO:0000313" key="14">
    <source>
        <dbReference type="EMBL" id="GAA0616682.1"/>
    </source>
</evidence>
<evidence type="ECO:0000256" key="10">
    <source>
        <dbReference type="ARBA" id="ARBA00023316"/>
    </source>
</evidence>
<keyword evidence="6 11" id="KW-0133">Cell shape</keyword>
<accession>A0ABN1GQR1</accession>
<proteinExistence type="inferred from homology"/>
<feature type="transmembrane region" description="Helical" evidence="11">
    <location>
        <begin position="28"/>
        <end position="49"/>
    </location>
</feature>
<evidence type="ECO:0000256" key="9">
    <source>
        <dbReference type="ARBA" id="ARBA00023136"/>
    </source>
</evidence>
<organism evidence="14 15">
    <name type="scientific">Brevundimonas kwangchunensis</name>
    <dbReference type="NCBI Taxonomy" id="322163"/>
    <lineage>
        <taxon>Bacteria</taxon>
        <taxon>Pseudomonadati</taxon>
        <taxon>Pseudomonadota</taxon>
        <taxon>Alphaproteobacteria</taxon>
        <taxon>Caulobacterales</taxon>
        <taxon>Caulobacteraceae</taxon>
        <taxon>Brevundimonas</taxon>
    </lineage>
</organism>
<keyword evidence="15" id="KW-1185">Reference proteome</keyword>
<dbReference type="Gene3D" id="1.10.3810.10">
    <property type="entry name" value="Biosynthetic peptidoglycan transglycosylase-like"/>
    <property type="match status" value="1"/>
</dbReference>
<dbReference type="InterPro" id="IPR011812">
    <property type="entry name" value="Pep_trsgly"/>
</dbReference>
<comment type="function">
    <text evidence="11">Peptidoglycan polymerase that catalyzes glycan chain elongation from lipid-linked precursors.</text>
</comment>
<keyword evidence="3 11" id="KW-0328">Glycosyltransferase</keyword>
<dbReference type="InterPro" id="IPR023346">
    <property type="entry name" value="Lysozyme-like_dom_sf"/>
</dbReference>
<protein>
    <recommendedName>
        <fullName evidence="11">Biosynthetic peptidoglycan transglycosylase</fullName>
        <ecNumber evidence="11">2.4.99.28</ecNumber>
    </recommendedName>
    <alternativeName>
        <fullName evidence="11">Glycan polymerase</fullName>
    </alternativeName>
    <alternativeName>
        <fullName evidence="11">Peptidoglycan glycosyltransferase MtgA</fullName>
        <shortName evidence="11">PGT</shortName>
    </alternativeName>
</protein>
<evidence type="ECO:0000259" key="13">
    <source>
        <dbReference type="Pfam" id="PF00912"/>
    </source>
</evidence>
<keyword evidence="8 11" id="KW-1133">Transmembrane helix</keyword>
<dbReference type="HAMAP" id="MF_00766">
    <property type="entry name" value="PGT_MtgA"/>
    <property type="match status" value="1"/>
</dbReference>
<keyword evidence="4 11" id="KW-0808">Transferase</keyword>
<keyword evidence="10 11" id="KW-0961">Cell wall biogenesis/degradation</keyword>
<keyword evidence="7 11" id="KW-0573">Peptidoglycan synthesis</keyword>
<sequence>MRGTAKLSHHPSMSGADETGKRKKGRPVLTAFLSLVVLFLSGVVAYAVLPPPTTFLMTSRLIEGEGLSYRWKGLNDISPRLVEAAIAAEDSTFCAHRGFDMKAIERALQSNARVEKRGRGRIRGGSTISQQTAKNVFLWPGRDWIRKGFEAGYTVLIETVWGKRRIMEVYLNVAEWAPGVYGAEAGAQHWFGKSASDLTAREAARMVAILPSPRRYQAASPGPYVRRRASRIQAAMGTVRNDGLASCVLG</sequence>
<dbReference type="EC" id="2.4.99.28" evidence="11"/>